<proteinExistence type="predicted"/>
<gene>
    <name evidence="1" type="ORF">KIN20_011685</name>
</gene>
<dbReference type="Gene3D" id="3.30.420.10">
    <property type="entry name" value="Ribonuclease H-like superfamily/Ribonuclease H"/>
    <property type="match status" value="1"/>
</dbReference>
<dbReference type="InterPro" id="IPR036397">
    <property type="entry name" value="RNaseH_sf"/>
</dbReference>
<dbReference type="Proteomes" id="UP001196413">
    <property type="component" value="Unassembled WGS sequence"/>
</dbReference>
<sequence length="147" mass="16322">MAYMIATKPAYSGGGVKECSGGVVDKQTLLTFSSQNCSIVNGDLIFDQNSFGQQETNTEPKSICAKSMIIFWDRSGPLYWDLLQAGQTISAEQYCQQVHRCNQAISRHYRRQVISASRQCKATRWQENKEEVNRFGLGALGSSTVVA</sequence>
<name>A0AAD5QMM7_PARTN</name>
<dbReference type="Pfam" id="PF01359">
    <property type="entry name" value="Transposase_1"/>
    <property type="match status" value="1"/>
</dbReference>
<organism evidence="1 2">
    <name type="scientific">Parelaphostrongylus tenuis</name>
    <name type="common">Meningeal worm</name>
    <dbReference type="NCBI Taxonomy" id="148309"/>
    <lineage>
        <taxon>Eukaryota</taxon>
        <taxon>Metazoa</taxon>
        <taxon>Ecdysozoa</taxon>
        <taxon>Nematoda</taxon>
        <taxon>Chromadorea</taxon>
        <taxon>Rhabditida</taxon>
        <taxon>Rhabditina</taxon>
        <taxon>Rhabditomorpha</taxon>
        <taxon>Strongyloidea</taxon>
        <taxon>Metastrongylidae</taxon>
        <taxon>Parelaphostrongylus</taxon>
    </lineage>
</organism>
<dbReference type="AlphaFoldDB" id="A0AAD5QMM7"/>
<reference evidence="1" key="1">
    <citation type="submission" date="2021-06" db="EMBL/GenBank/DDBJ databases">
        <title>Parelaphostrongylus tenuis whole genome reference sequence.</title>
        <authorList>
            <person name="Garwood T.J."/>
            <person name="Larsen P.A."/>
            <person name="Fountain-Jones N.M."/>
            <person name="Garbe J.R."/>
            <person name="Macchietto M.G."/>
            <person name="Kania S.A."/>
            <person name="Gerhold R.W."/>
            <person name="Richards J.E."/>
            <person name="Wolf T.M."/>
        </authorList>
    </citation>
    <scope>NUCLEOTIDE SEQUENCE</scope>
    <source>
        <strain evidence="1">MNPRO001-30</strain>
        <tissue evidence="1">Meninges</tissue>
    </source>
</reference>
<dbReference type="GO" id="GO:0003676">
    <property type="term" value="F:nucleic acid binding"/>
    <property type="evidence" value="ECO:0007669"/>
    <property type="project" value="InterPro"/>
</dbReference>
<evidence type="ECO:0000313" key="2">
    <source>
        <dbReference type="Proteomes" id="UP001196413"/>
    </source>
</evidence>
<accession>A0AAD5QMM7</accession>
<comment type="caution">
    <text evidence="1">The sequence shown here is derived from an EMBL/GenBank/DDBJ whole genome shotgun (WGS) entry which is preliminary data.</text>
</comment>
<evidence type="ECO:0000313" key="1">
    <source>
        <dbReference type="EMBL" id="KAJ1354685.1"/>
    </source>
</evidence>
<dbReference type="InterPro" id="IPR001888">
    <property type="entry name" value="Transposase_1"/>
</dbReference>
<protein>
    <submittedName>
        <fullName evidence="1">Uncharacterized protein</fullName>
    </submittedName>
</protein>
<keyword evidence="2" id="KW-1185">Reference proteome</keyword>
<dbReference type="EMBL" id="JAHQIW010002153">
    <property type="protein sequence ID" value="KAJ1354685.1"/>
    <property type="molecule type" value="Genomic_DNA"/>
</dbReference>